<dbReference type="InterPro" id="IPR050126">
    <property type="entry name" value="Ap4A_hydrolase"/>
</dbReference>
<accession>A0AAE4B2V6</accession>
<feature type="domain" description="Calcineurin-like phosphoesterase" evidence="1">
    <location>
        <begin position="3"/>
        <end position="153"/>
    </location>
</feature>
<dbReference type="Pfam" id="PF00149">
    <property type="entry name" value="Metallophos"/>
    <property type="match status" value="1"/>
</dbReference>
<dbReference type="PANTHER" id="PTHR42850:SF4">
    <property type="entry name" value="ZINC-DEPENDENT ENDOPOLYPHOSPHATASE"/>
    <property type="match status" value="1"/>
</dbReference>
<evidence type="ECO:0000313" key="2">
    <source>
        <dbReference type="EMBL" id="MDQ0369423.1"/>
    </source>
</evidence>
<dbReference type="Gene3D" id="3.60.21.10">
    <property type="match status" value="1"/>
</dbReference>
<sequence length="253" mass="27356">MSTVVIVGDVGGCADQLAAVLPALTEDPEITVIQVGDLVDRGPDSAGVLKLVAERLHAAPARWIQLIGNHEAPYAGLSAPFWPDPLADADAGLIAGWWLRDRMRVAAAVRTAQGDDLLVTHAGLTVESWRALGEPVTASTAAELLNTRPDDLLRSLRGPLWAESGPDLYHGWLTGTDFPPFGQVHGHDTIVDFTSGEWRCAERLRQRTTVDRDARHTTTMIKRMPFIGVDPRHGTAGAPAWSPLYLRNATVLV</sequence>
<dbReference type="SUPFAM" id="SSF56300">
    <property type="entry name" value="Metallo-dependent phosphatases"/>
    <property type="match status" value="1"/>
</dbReference>
<dbReference type="PANTHER" id="PTHR42850">
    <property type="entry name" value="METALLOPHOSPHOESTERASE"/>
    <property type="match status" value="1"/>
</dbReference>
<comment type="caution">
    <text evidence="2">The sequence shown here is derived from an EMBL/GenBank/DDBJ whole genome shotgun (WGS) entry which is preliminary data.</text>
</comment>
<reference evidence="2 3" key="1">
    <citation type="submission" date="2023-07" db="EMBL/GenBank/DDBJ databases">
        <title>Sequencing the genomes of 1000 actinobacteria strains.</title>
        <authorList>
            <person name="Klenk H.-P."/>
        </authorList>
    </citation>
    <scope>NUCLEOTIDE SEQUENCE [LARGE SCALE GENOMIC DNA]</scope>
    <source>
        <strain evidence="2 3">DSM 44709</strain>
    </source>
</reference>
<keyword evidence="3" id="KW-1185">Reference proteome</keyword>
<dbReference type="RefSeq" id="WP_307244638.1">
    <property type="nucleotide sequence ID" value="NZ_JAUSUZ010000001.1"/>
</dbReference>
<name>A0AAE4B2V6_9ACTN</name>
<dbReference type="GO" id="GO:0005737">
    <property type="term" value="C:cytoplasm"/>
    <property type="evidence" value="ECO:0007669"/>
    <property type="project" value="TreeGrafter"/>
</dbReference>
<protein>
    <recommendedName>
        <fullName evidence="1">Calcineurin-like phosphoesterase domain-containing protein</fullName>
    </recommendedName>
</protein>
<dbReference type="EMBL" id="JAUSUZ010000001">
    <property type="protein sequence ID" value="MDQ0369423.1"/>
    <property type="molecule type" value="Genomic_DNA"/>
</dbReference>
<evidence type="ECO:0000313" key="3">
    <source>
        <dbReference type="Proteomes" id="UP001240236"/>
    </source>
</evidence>
<dbReference type="InterPro" id="IPR029052">
    <property type="entry name" value="Metallo-depent_PP-like"/>
</dbReference>
<gene>
    <name evidence="2" type="ORF">J2S42_006092</name>
</gene>
<dbReference type="AlphaFoldDB" id="A0AAE4B2V6"/>
<dbReference type="InterPro" id="IPR004843">
    <property type="entry name" value="Calcineurin-like_PHP"/>
</dbReference>
<evidence type="ECO:0000259" key="1">
    <source>
        <dbReference type="Pfam" id="PF00149"/>
    </source>
</evidence>
<proteinExistence type="predicted"/>
<dbReference type="Proteomes" id="UP001240236">
    <property type="component" value="Unassembled WGS sequence"/>
</dbReference>
<organism evidence="2 3">
    <name type="scientific">Catenuloplanes indicus</name>
    <dbReference type="NCBI Taxonomy" id="137267"/>
    <lineage>
        <taxon>Bacteria</taxon>
        <taxon>Bacillati</taxon>
        <taxon>Actinomycetota</taxon>
        <taxon>Actinomycetes</taxon>
        <taxon>Micromonosporales</taxon>
        <taxon>Micromonosporaceae</taxon>
        <taxon>Catenuloplanes</taxon>
    </lineage>
</organism>
<dbReference type="GO" id="GO:0016791">
    <property type="term" value="F:phosphatase activity"/>
    <property type="evidence" value="ECO:0007669"/>
    <property type="project" value="TreeGrafter"/>
</dbReference>